<dbReference type="PANTHER" id="PTHR21404">
    <property type="entry name" value="HEN1"/>
    <property type="match status" value="1"/>
</dbReference>
<dbReference type="InterPro" id="IPR026610">
    <property type="entry name" value="Hen1"/>
</dbReference>
<dbReference type="AlphaFoldDB" id="L7KHJ9"/>
<keyword evidence="6" id="KW-0949">S-adenosyl-L-methionine</keyword>
<dbReference type="InterPro" id="IPR024026">
    <property type="entry name" value="3'-RNA_MeTfrase_Hen1_bac"/>
</dbReference>
<keyword evidence="8" id="KW-0460">Magnesium</keyword>
<dbReference type="GO" id="GO:0003723">
    <property type="term" value="F:RNA binding"/>
    <property type="evidence" value="ECO:0007669"/>
    <property type="project" value="UniProtKB-KW"/>
</dbReference>
<dbReference type="EC" id="2.1.1.386" evidence="11"/>
<comment type="similarity">
    <text evidence="2">Belongs to the methyltransferase superfamily. HEN1 family.</text>
</comment>
<dbReference type="Gene3D" id="3.40.50.150">
    <property type="entry name" value="Vaccinia Virus protein VP39"/>
    <property type="match status" value="1"/>
</dbReference>
<dbReference type="SUPFAM" id="SSF53335">
    <property type="entry name" value="S-adenosyl-L-methionine-dependent methyltransferases"/>
    <property type="match status" value="1"/>
</dbReference>
<gene>
    <name evidence="14" type="ORF">GOACH_05_02340</name>
</gene>
<dbReference type="CDD" id="cd02440">
    <property type="entry name" value="AdoMet_MTases"/>
    <property type="match status" value="1"/>
</dbReference>
<dbReference type="GO" id="GO:0090486">
    <property type="term" value="F:small RNA 2'-O-methyltransferase activity"/>
    <property type="evidence" value="ECO:0007669"/>
    <property type="project" value="UniProtKB-EC"/>
</dbReference>
<evidence type="ECO:0000313" key="14">
    <source>
        <dbReference type="EMBL" id="GAC48365.1"/>
    </source>
</evidence>
<keyword evidence="15" id="KW-1185">Reference proteome</keyword>
<evidence type="ECO:0000256" key="6">
    <source>
        <dbReference type="ARBA" id="ARBA00022691"/>
    </source>
</evidence>
<dbReference type="GO" id="GO:0001510">
    <property type="term" value="P:RNA methylation"/>
    <property type="evidence" value="ECO:0007669"/>
    <property type="project" value="InterPro"/>
</dbReference>
<keyword evidence="4" id="KW-0489">Methyltransferase</keyword>
<dbReference type="OrthoDB" id="626362at2"/>
<evidence type="ECO:0000313" key="15">
    <source>
        <dbReference type="Proteomes" id="UP000010988"/>
    </source>
</evidence>
<protein>
    <recommendedName>
        <fullName evidence="3">Small RNA 2'-O-methyltransferase</fullName>
        <ecNumber evidence="11">2.1.1.386</ecNumber>
    </recommendedName>
</protein>
<dbReference type="Pfam" id="PF12623">
    <property type="entry name" value="Hen1_L"/>
    <property type="match status" value="1"/>
</dbReference>
<dbReference type="NCBIfam" id="TIGR04074">
    <property type="entry name" value="bacter_Hen1"/>
    <property type="match status" value="1"/>
</dbReference>
<evidence type="ECO:0000256" key="4">
    <source>
        <dbReference type="ARBA" id="ARBA00022603"/>
    </source>
</evidence>
<dbReference type="eggNOG" id="COG2890">
    <property type="taxonomic scope" value="Bacteria"/>
</dbReference>
<dbReference type="STRING" id="1220583.GOACH_05_02340"/>
<keyword evidence="7" id="KW-0479">Metal-binding</keyword>
<keyword evidence="9" id="KW-0694">RNA-binding</keyword>
<dbReference type="InterPro" id="IPR024740">
    <property type="entry name" value="Hen1_N"/>
</dbReference>
<evidence type="ECO:0000256" key="1">
    <source>
        <dbReference type="ARBA" id="ARBA00001946"/>
    </source>
</evidence>
<evidence type="ECO:0000256" key="5">
    <source>
        <dbReference type="ARBA" id="ARBA00022679"/>
    </source>
</evidence>
<dbReference type="InterPro" id="IPR029063">
    <property type="entry name" value="SAM-dependent_MTases_sf"/>
</dbReference>
<name>L7KHJ9_9ACTN</name>
<organism evidence="14 15">
    <name type="scientific">Gordonia aichiensis NBRC 108223</name>
    <dbReference type="NCBI Taxonomy" id="1220583"/>
    <lineage>
        <taxon>Bacteria</taxon>
        <taxon>Bacillati</taxon>
        <taxon>Actinomycetota</taxon>
        <taxon>Actinomycetes</taxon>
        <taxon>Mycobacteriales</taxon>
        <taxon>Gordoniaceae</taxon>
        <taxon>Gordonia</taxon>
    </lineage>
</organism>
<dbReference type="Proteomes" id="UP000010988">
    <property type="component" value="Unassembled WGS sequence"/>
</dbReference>
<accession>L7KHJ9</accession>
<evidence type="ECO:0000256" key="11">
    <source>
        <dbReference type="ARBA" id="ARBA00035025"/>
    </source>
</evidence>
<dbReference type="InterPro" id="IPR038546">
    <property type="entry name" value="Hen1_N_sf"/>
</dbReference>
<keyword evidence="5" id="KW-0808">Transferase</keyword>
<evidence type="ECO:0000256" key="3">
    <source>
        <dbReference type="ARBA" id="ARBA00021330"/>
    </source>
</evidence>
<comment type="caution">
    <text evidence="14">The sequence shown here is derived from an EMBL/GenBank/DDBJ whole genome shotgun (WGS) entry which is preliminary data.</text>
</comment>
<dbReference type="GO" id="GO:0031047">
    <property type="term" value="P:regulatory ncRNA-mediated gene silencing"/>
    <property type="evidence" value="ECO:0007669"/>
    <property type="project" value="UniProtKB-KW"/>
</dbReference>
<evidence type="ECO:0000256" key="7">
    <source>
        <dbReference type="ARBA" id="ARBA00022723"/>
    </source>
</evidence>
<evidence type="ECO:0000256" key="8">
    <source>
        <dbReference type="ARBA" id="ARBA00022842"/>
    </source>
</evidence>
<evidence type="ECO:0000256" key="9">
    <source>
        <dbReference type="ARBA" id="ARBA00022884"/>
    </source>
</evidence>
<sequence>MLIALEVVRTEADDAQLNSPATDLGYLLHKHPDRVQSFATTQGEATVFYPVADADKCRAVLRVDGTDARVDSHTDIDRHVNTIPYAASTRLVVALGKVFGDALAGRCTARPELVDHVWDVSVLIPSVPVRGTLTPADVFEPLGWSVTARAEPLTPTEWGDSDFVTLTLSGRFTVRDSLRHIAIALPALAGDKHYFVDDDDIDKLLRHGEGWLETHPRRDSIVRGYLKNLGALARDALTRLDPASTCDEESADKDLHDKDLHDRDFRVGDLQGGDFGDDMAADRRMAVGRRPLAAERIEAVAGMVRALGARSVLDVGCGEGRLLGALSADGVFARLAGVDVSTDELGSATKRLERRRGIELWQSSLLYTDARCRGFDVVVLMEVIEHIDRGRLPVAVDSVFETMQPGAVIVTTPNSEYNPVYGITDGFRHPDHRFEFTRDEFESWCRGVAADHSYTVTTSGIGQVSDDVGTPTQCAVFRRIDSEGGVR</sequence>
<keyword evidence="10" id="KW-0943">RNA-mediated gene silencing</keyword>
<feature type="domain" description="Hen1 N-terminal" evidence="13">
    <location>
        <begin position="18"/>
        <end position="240"/>
    </location>
</feature>
<proteinExistence type="inferred from homology"/>
<evidence type="ECO:0000256" key="10">
    <source>
        <dbReference type="ARBA" id="ARBA00023158"/>
    </source>
</evidence>
<dbReference type="RefSeq" id="WP_005173387.1">
    <property type="nucleotide sequence ID" value="NZ_BANR01000005.1"/>
</dbReference>
<comment type="cofactor">
    <cofactor evidence="1">
        <name>Mg(2+)</name>
        <dbReference type="ChEBI" id="CHEBI:18420"/>
    </cofactor>
</comment>
<evidence type="ECO:0000259" key="13">
    <source>
        <dbReference type="Pfam" id="PF12623"/>
    </source>
</evidence>
<dbReference type="Pfam" id="PF13489">
    <property type="entry name" value="Methyltransf_23"/>
    <property type="match status" value="1"/>
</dbReference>
<dbReference type="PANTHER" id="PTHR21404:SF3">
    <property type="entry name" value="SMALL RNA 2'-O-METHYLTRANSFERASE"/>
    <property type="match status" value="1"/>
</dbReference>
<reference evidence="14 15" key="1">
    <citation type="submission" date="2012-12" db="EMBL/GenBank/DDBJ databases">
        <title>Whole genome shotgun sequence of Gordonia aichiensis NBRC 108223.</title>
        <authorList>
            <person name="Isaki-Nakamura S."/>
            <person name="Hosoyama A."/>
            <person name="Tsuchikane K."/>
            <person name="Ando Y."/>
            <person name="Baba S."/>
            <person name="Ohji S."/>
            <person name="Hamada M."/>
            <person name="Tamura T."/>
            <person name="Yamazoe A."/>
            <person name="Yamazaki S."/>
            <person name="Fujita N."/>
        </authorList>
    </citation>
    <scope>NUCLEOTIDE SEQUENCE [LARGE SCALE GENOMIC DNA]</scope>
    <source>
        <strain evidence="14 15">NBRC 108223</strain>
    </source>
</reference>
<dbReference type="EMBL" id="BANR01000005">
    <property type="protein sequence ID" value="GAC48365.1"/>
    <property type="molecule type" value="Genomic_DNA"/>
</dbReference>
<dbReference type="GO" id="GO:0046872">
    <property type="term" value="F:metal ion binding"/>
    <property type="evidence" value="ECO:0007669"/>
    <property type="project" value="UniProtKB-KW"/>
</dbReference>
<comment type="catalytic activity">
    <reaction evidence="12">
        <text>small RNA 3'-end nucleotide + S-adenosyl-L-methionine = small RNA 3'-end 2'-O-methylnucleotide + S-adenosyl-L-homocysteine + H(+)</text>
        <dbReference type="Rhea" id="RHEA:37887"/>
        <dbReference type="Rhea" id="RHEA-COMP:10415"/>
        <dbReference type="Rhea" id="RHEA-COMP:10416"/>
        <dbReference type="ChEBI" id="CHEBI:15378"/>
        <dbReference type="ChEBI" id="CHEBI:57856"/>
        <dbReference type="ChEBI" id="CHEBI:59789"/>
        <dbReference type="ChEBI" id="CHEBI:74896"/>
        <dbReference type="ChEBI" id="CHEBI:74898"/>
        <dbReference type="EC" id="2.1.1.386"/>
    </reaction>
</comment>
<evidence type="ECO:0000256" key="12">
    <source>
        <dbReference type="ARBA" id="ARBA00048418"/>
    </source>
</evidence>
<evidence type="ECO:0000256" key="2">
    <source>
        <dbReference type="ARBA" id="ARBA00009026"/>
    </source>
</evidence>
<dbReference type="Gene3D" id="3.30.1610.20">
    <property type="entry name" value="Hen1, N-terminal domain"/>
    <property type="match status" value="1"/>
</dbReference>